<dbReference type="PANTHER" id="PTHR44688">
    <property type="entry name" value="DNA-BINDING TRANSCRIPTIONAL ACTIVATOR DEVR_DOSR"/>
    <property type="match status" value="1"/>
</dbReference>
<proteinExistence type="predicted"/>
<keyword evidence="2" id="KW-0238">DNA-binding</keyword>
<organism evidence="5 6">
    <name type="scientific">Ottowia oryzae</name>
    <dbReference type="NCBI Taxonomy" id="2109914"/>
    <lineage>
        <taxon>Bacteria</taxon>
        <taxon>Pseudomonadati</taxon>
        <taxon>Pseudomonadota</taxon>
        <taxon>Betaproteobacteria</taxon>
        <taxon>Burkholderiales</taxon>
        <taxon>Comamonadaceae</taxon>
        <taxon>Ottowia</taxon>
    </lineage>
</organism>
<evidence type="ECO:0000313" key="5">
    <source>
        <dbReference type="EMBL" id="AVO34988.1"/>
    </source>
</evidence>
<dbReference type="InterPro" id="IPR036693">
    <property type="entry name" value="TF_LuxR_autoind-bd_dom_sf"/>
</dbReference>
<dbReference type="CDD" id="cd06170">
    <property type="entry name" value="LuxR_C_like"/>
    <property type="match status" value="1"/>
</dbReference>
<dbReference type="PANTHER" id="PTHR44688:SF16">
    <property type="entry name" value="DNA-BINDING TRANSCRIPTIONAL ACTIVATOR DEVR_DOSR"/>
    <property type="match status" value="1"/>
</dbReference>
<keyword evidence="6" id="KW-1185">Reference proteome</keyword>
<evidence type="ECO:0000256" key="1">
    <source>
        <dbReference type="ARBA" id="ARBA00023015"/>
    </source>
</evidence>
<evidence type="ECO:0000256" key="3">
    <source>
        <dbReference type="ARBA" id="ARBA00023163"/>
    </source>
</evidence>
<dbReference type="PRINTS" id="PR00038">
    <property type="entry name" value="HTHLUXR"/>
</dbReference>
<dbReference type="InterPro" id="IPR019941">
    <property type="entry name" value="Tscrpt_reg_LuxR_HchA-assoc"/>
</dbReference>
<sequence>MTPADAAERAFATAIAIQGAKTLVAIQAAVRALATPLGYDRFVLFSASAARDEVVDTFYWLEGDWFGDGTELDAQTYLRRCPVSRHMLSLHEPFFWTKTGARDKDLYRVVRTPQGVGVHGLQVPVFGPLGLEGAMSLGGERIDASAQTKLALSLVGQAAFLAARKLLEMPVEEAMTALSDREREVLAWTAAGRRQTEIAETLGLSERTVENHLRRVRRRLGVATTAQAVRVAIRNGEIAA</sequence>
<dbReference type="InterPro" id="IPR000792">
    <property type="entry name" value="Tscrpt_reg_LuxR_C"/>
</dbReference>
<dbReference type="PROSITE" id="PS50043">
    <property type="entry name" value="HTH_LUXR_2"/>
    <property type="match status" value="1"/>
</dbReference>
<evidence type="ECO:0000259" key="4">
    <source>
        <dbReference type="PROSITE" id="PS50043"/>
    </source>
</evidence>
<dbReference type="Proteomes" id="UP000239709">
    <property type="component" value="Chromosome"/>
</dbReference>
<dbReference type="InterPro" id="IPR016032">
    <property type="entry name" value="Sig_transdc_resp-reg_C-effctor"/>
</dbReference>
<dbReference type="GO" id="GO:0003677">
    <property type="term" value="F:DNA binding"/>
    <property type="evidence" value="ECO:0007669"/>
    <property type="project" value="UniProtKB-KW"/>
</dbReference>
<protein>
    <submittedName>
        <fullName evidence="5">LuxR family transcriptional regulator</fullName>
    </submittedName>
</protein>
<dbReference type="KEGG" id="otk:C6570_12640"/>
<dbReference type="SUPFAM" id="SSF75516">
    <property type="entry name" value="Pheromone-binding domain of LuxR-like quorum-sensing transcription factors"/>
    <property type="match status" value="1"/>
</dbReference>
<evidence type="ECO:0000256" key="2">
    <source>
        <dbReference type="ARBA" id="ARBA00023125"/>
    </source>
</evidence>
<dbReference type="GO" id="GO:0006355">
    <property type="term" value="P:regulation of DNA-templated transcription"/>
    <property type="evidence" value="ECO:0007669"/>
    <property type="project" value="InterPro"/>
</dbReference>
<dbReference type="RefSeq" id="WP_106703537.1">
    <property type="nucleotide sequence ID" value="NZ_CP027666.1"/>
</dbReference>
<dbReference type="EMBL" id="CP027666">
    <property type="protein sequence ID" value="AVO34988.1"/>
    <property type="molecule type" value="Genomic_DNA"/>
</dbReference>
<dbReference type="AlphaFoldDB" id="A0A2S0MGH9"/>
<dbReference type="InterPro" id="IPR036388">
    <property type="entry name" value="WH-like_DNA-bd_sf"/>
</dbReference>
<dbReference type="Gene3D" id="1.10.10.10">
    <property type="entry name" value="Winged helix-like DNA-binding domain superfamily/Winged helix DNA-binding domain"/>
    <property type="match status" value="1"/>
</dbReference>
<evidence type="ECO:0000313" key="6">
    <source>
        <dbReference type="Proteomes" id="UP000239709"/>
    </source>
</evidence>
<dbReference type="OrthoDB" id="9774661at2"/>
<dbReference type="NCBIfam" id="TIGR03541">
    <property type="entry name" value="reg_near_HchA"/>
    <property type="match status" value="1"/>
</dbReference>
<dbReference type="SUPFAM" id="SSF46894">
    <property type="entry name" value="C-terminal effector domain of the bipartite response regulators"/>
    <property type="match status" value="1"/>
</dbReference>
<dbReference type="Gene3D" id="3.30.450.80">
    <property type="entry name" value="Transcription factor LuxR-like, autoinducer-binding domain"/>
    <property type="match status" value="1"/>
</dbReference>
<gene>
    <name evidence="5" type="ORF">C6570_12640</name>
</gene>
<dbReference type="SMART" id="SM00421">
    <property type="entry name" value="HTH_LUXR"/>
    <property type="match status" value="1"/>
</dbReference>
<keyword evidence="3" id="KW-0804">Transcription</keyword>
<accession>A0A2S0MGH9</accession>
<reference evidence="5 6" key="1">
    <citation type="submission" date="2018-03" db="EMBL/GenBank/DDBJ databases">
        <title>Genome sequencing of Ottowia sp.</title>
        <authorList>
            <person name="Kim S.-J."/>
            <person name="Heo J."/>
            <person name="Kwon S.-W."/>
        </authorList>
    </citation>
    <scope>NUCLEOTIDE SEQUENCE [LARGE SCALE GENOMIC DNA]</scope>
    <source>
        <strain evidence="5 6">KADR8-3</strain>
    </source>
</reference>
<name>A0A2S0MGH9_9BURK</name>
<dbReference type="Pfam" id="PF00196">
    <property type="entry name" value="GerE"/>
    <property type="match status" value="1"/>
</dbReference>
<dbReference type="Pfam" id="PF03472">
    <property type="entry name" value="Autoind_bind"/>
    <property type="match status" value="1"/>
</dbReference>
<feature type="domain" description="HTH luxR-type" evidence="4">
    <location>
        <begin position="171"/>
        <end position="236"/>
    </location>
</feature>
<dbReference type="InterPro" id="IPR005143">
    <property type="entry name" value="TF_LuxR_autoind-bd_dom"/>
</dbReference>
<keyword evidence="1" id="KW-0805">Transcription regulation</keyword>